<dbReference type="InterPro" id="IPR006357">
    <property type="entry name" value="HAD-SF_hydro_IIA"/>
</dbReference>
<keyword evidence="2" id="KW-1185">Reference proteome</keyword>
<keyword evidence="1" id="KW-0378">Hydrolase</keyword>
<dbReference type="GO" id="GO:0005737">
    <property type="term" value="C:cytoplasm"/>
    <property type="evidence" value="ECO:0007669"/>
    <property type="project" value="TreeGrafter"/>
</dbReference>
<dbReference type="Pfam" id="PF13344">
    <property type="entry name" value="Hydrolase_6"/>
    <property type="match status" value="1"/>
</dbReference>
<dbReference type="RefSeq" id="WP_124964062.1">
    <property type="nucleotide sequence ID" value="NZ_RRAZ01000006.1"/>
</dbReference>
<dbReference type="Proteomes" id="UP000282125">
    <property type="component" value="Unassembled WGS sequence"/>
</dbReference>
<dbReference type="InterPro" id="IPR006356">
    <property type="entry name" value="HAD-SF_hydro_IIA_hyp3"/>
</dbReference>
<name>A0A3P3DR35_9RHOB</name>
<gene>
    <name evidence="1" type="ORF">EG244_05775</name>
</gene>
<proteinExistence type="predicted"/>
<dbReference type="InterPro" id="IPR023214">
    <property type="entry name" value="HAD_sf"/>
</dbReference>
<dbReference type="EMBL" id="RRAZ01000006">
    <property type="protein sequence ID" value="RRH76675.1"/>
    <property type="molecule type" value="Genomic_DNA"/>
</dbReference>
<evidence type="ECO:0000313" key="2">
    <source>
        <dbReference type="Proteomes" id="UP000282125"/>
    </source>
</evidence>
<dbReference type="SUPFAM" id="SSF56784">
    <property type="entry name" value="HAD-like"/>
    <property type="match status" value="1"/>
</dbReference>
<evidence type="ECO:0000313" key="1">
    <source>
        <dbReference type="EMBL" id="RRH76675.1"/>
    </source>
</evidence>
<dbReference type="Gene3D" id="3.40.50.1000">
    <property type="entry name" value="HAD superfamily/HAD-like"/>
    <property type="match status" value="2"/>
</dbReference>
<accession>A0A3P3DR35</accession>
<dbReference type="NCBIfam" id="TIGR01459">
    <property type="entry name" value="HAD-SF-IIA-hyp4"/>
    <property type="match status" value="1"/>
</dbReference>
<dbReference type="InterPro" id="IPR036412">
    <property type="entry name" value="HAD-like_sf"/>
</dbReference>
<organism evidence="1 2">
    <name type="scientific">Falsigemmobacter faecalis</name>
    <dbReference type="NCBI Taxonomy" id="2488730"/>
    <lineage>
        <taxon>Bacteria</taxon>
        <taxon>Pseudomonadati</taxon>
        <taxon>Pseudomonadota</taxon>
        <taxon>Alphaproteobacteria</taxon>
        <taxon>Rhodobacterales</taxon>
        <taxon>Paracoccaceae</taxon>
        <taxon>Falsigemmobacter</taxon>
    </lineage>
</organism>
<dbReference type="CDD" id="cd07525">
    <property type="entry name" value="HAD_like"/>
    <property type="match status" value="1"/>
</dbReference>
<sequence>MTRILSSLAEISDQYDALFCDLWGCVHNGITAWPAAVAALQAFRAKGGRVIYLTNSPRPKPSVERQLDYLQVPKDTWDDLVTSGDAAQFALFSGAVGHKVLHIGPEKDRSFFTERGADMPGEAIELVSFEAAEGIVCTDLNDSVNENPEDYRGQLMLAKERGLKLLCANPDISVDVGERRQWCAGALAKFYEELGGEALYFGKPHPPIYDLARRRLQALAGDVPEARILCIGDGILTDVAGGAGESLDTIFLTGGLAAAEFGPDVENPQAALLQPWLDRHQMAPAWVMGRLR</sequence>
<dbReference type="GO" id="GO:0016791">
    <property type="term" value="F:phosphatase activity"/>
    <property type="evidence" value="ECO:0007669"/>
    <property type="project" value="TreeGrafter"/>
</dbReference>
<dbReference type="AlphaFoldDB" id="A0A3P3DR35"/>
<dbReference type="PANTHER" id="PTHR19288">
    <property type="entry name" value="4-NITROPHENYLPHOSPHATASE-RELATED"/>
    <property type="match status" value="1"/>
</dbReference>
<protein>
    <submittedName>
        <fullName evidence="1">TIGR01459 family HAD-type hydrolase</fullName>
    </submittedName>
</protein>
<comment type="caution">
    <text evidence="1">The sequence shown here is derived from an EMBL/GenBank/DDBJ whole genome shotgun (WGS) entry which is preliminary data.</text>
</comment>
<dbReference type="Pfam" id="PF13242">
    <property type="entry name" value="Hydrolase_like"/>
    <property type="match status" value="1"/>
</dbReference>
<dbReference type="OrthoDB" id="9791073at2"/>
<reference evidence="1 2" key="1">
    <citation type="submission" date="2018-11" db="EMBL/GenBank/DDBJ databases">
        <title>Gemmobacter sp. nov., YIM 102744-1 draft genome.</title>
        <authorList>
            <person name="Li G."/>
            <person name="Jiang Y."/>
        </authorList>
    </citation>
    <scope>NUCLEOTIDE SEQUENCE [LARGE SCALE GENOMIC DNA]</scope>
    <source>
        <strain evidence="1 2">YIM 102744-1</strain>
    </source>
</reference>
<dbReference type="PANTHER" id="PTHR19288:SF90">
    <property type="entry name" value="OS08G0542600 PROTEIN"/>
    <property type="match status" value="1"/>
</dbReference>